<gene>
    <name evidence="1" type="ORF">Amon02_001230300</name>
</gene>
<evidence type="ECO:0000313" key="1">
    <source>
        <dbReference type="EMBL" id="GMF05348.1"/>
    </source>
</evidence>
<evidence type="ECO:0000313" key="2">
    <source>
        <dbReference type="Proteomes" id="UP001165064"/>
    </source>
</evidence>
<protein>
    <submittedName>
        <fullName evidence="1">Unnamed protein product</fullName>
    </submittedName>
</protein>
<organism evidence="1 2">
    <name type="scientific">Ambrosiozyma monospora</name>
    <name type="common">Yeast</name>
    <name type="synonym">Endomycopsis monosporus</name>
    <dbReference type="NCBI Taxonomy" id="43982"/>
    <lineage>
        <taxon>Eukaryota</taxon>
        <taxon>Fungi</taxon>
        <taxon>Dikarya</taxon>
        <taxon>Ascomycota</taxon>
        <taxon>Saccharomycotina</taxon>
        <taxon>Pichiomycetes</taxon>
        <taxon>Pichiales</taxon>
        <taxon>Pichiaceae</taxon>
        <taxon>Ambrosiozyma</taxon>
    </lineage>
</organism>
<dbReference type="Proteomes" id="UP001165064">
    <property type="component" value="Unassembled WGS sequence"/>
</dbReference>
<accession>A0ACB5U9K9</accession>
<sequence>MPANKGEVEPFVGSKTECALLLLAQSKFQAIDRPLEMIRNEAKQSIVQVIPFESSRKWGGLVVKIDKGYRFYIKGASELVFSRCNYHRSSNGSISPISSNVQSDINDYITQLADDALRTLSLAHRDFKGLTSWPPKDLQSDQDPSLADVDKLFGEPVSLTETINSRSSPTSPTVAKAPIVPNIVISNDIEGLVLDCLVGIQDPLRAGVKDAITQCQKAGVRVRMVTGDNILTARAISKNCDQVLMINVSWLIHYVN</sequence>
<proteinExistence type="predicted"/>
<dbReference type="EMBL" id="BSXS01014357">
    <property type="protein sequence ID" value="GMF05348.1"/>
    <property type="molecule type" value="Genomic_DNA"/>
</dbReference>
<name>A0ACB5U9K9_AMBMO</name>
<reference evidence="1" key="1">
    <citation type="submission" date="2023-04" db="EMBL/GenBank/DDBJ databases">
        <title>Ambrosiozyma monospora NBRC 10751.</title>
        <authorList>
            <person name="Ichikawa N."/>
            <person name="Sato H."/>
            <person name="Tonouchi N."/>
        </authorList>
    </citation>
    <scope>NUCLEOTIDE SEQUENCE</scope>
    <source>
        <strain evidence="1">NBRC 10751</strain>
    </source>
</reference>
<comment type="caution">
    <text evidence="1">The sequence shown here is derived from an EMBL/GenBank/DDBJ whole genome shotgun (WGS) entry which is preliminary data.</text>
</comment>
<keyword evidence="2" id="KW-1185">Reference proteome</keyword>